<proteinExistence type="predicted"/>
<dbReference type="GO" id="GO:0004553">
    <property type="term" value="F:hydrolase activity, hydrolyzing O-glycosyl compounds"/>
    <property type="evidence" value="ECO:0007669"/>
    <property type="project" value="InterPro"/>
</dbReference>
<dbReference type="RefSeq" id="WP_315607795.1">
    <property type="nucleotide sequence ID" value="NZ_CP130318.1"/>
</dbReference>
<accession>A0AA96LJ88</accession>
<dbReference type="CDD" id="cd00413">
    <property type="entry name" value="Glyco_hydrolase_16"/>
    <property type="match status" value="1"/>
</dbReference>
<name>A0AA96LJ88_9BACL</name>
<dbReference type="GO" id="GO:0005975">
    <property type="term" value="P:carbohydrate metabolic process"/>
    <property type="evidence" value="ECO:0007669"/>
    <property type="project" value="InterPro"/>
</dbReference>
<sequence length="654" mass="72060">MLNTNDWYYRASDTVRYGGYSQKENVSVETADNTGYLRIGYSKWDVNNDGVDDLVGGGVMSKRTFGYGYYEAKIKFYNNSQGFHQSFWTTGLGYYTSYSNQYTYNTDATNEQVPWSNSMLEIDAIELDSSYNYGAANFHWHKPSFSTPTGANKSYSSTYMNLNNWITVAFDWQPGVIIYYIDGVERHRVTYTDTRYAPQEVWLSGLANNNWGSGVPDPTASMKVDYFRYYTKRYPGTNLIGNNGFETIGGSYQIVNNWTEVNGIPGQPDTDESKIITATDAYEGSSYLKHENPSNAYNVTTKQRLDYIPNSTYRLTAWVKSSGGQAVAAMKIQNDGSTRSAVIPASSTWTKVSIDNIVVTGNRADISFTSNASAGQWLQVDDVILEDTVPPSSQILVDNGDVGYVESGVWNPSSLTGYNNSGTRYAGSSLGPSVKWTPSLPSSGNYDVYLYKIVSPNSDPNAKIDVIYNGGTDTQYVNYTSGSSGWIHLGTYSFLSGTGGYVKNTLNTAGTYARADAVKFVPVEVIVDNGEAGYSETGTWYNSSLTGYNGSGTRYSDNLGSHTAKWVPNLPIQGNYRVYLYKIVSSTGDPNAKIDIVHQGGTQTVYVDYSTGTSGWMDLGLYAFDSGTGGYIRNSLNTQYKNARADAVKLVRVN</sequence>
<organism evidence="2 3">
    <name type="scientific">Paenibacillus aurantius</name>
    <dbReference type="NCBI Taxonomy" id="2918900"/>
    <lineage>
        <taxon>Bacteria</taxon>
        <taxon>Bacillati</taxon>
        <taxon>Bacillota</taxon>
        <taxon>Bacilli</taxon>
        <taxon>Bacillales</taxon>
        <taxon>Paenibacillaceae</taxon>
        <taxon>Paenibacillus</taxon>
    </lineage>
</organism>
<feature type="domain" description="GH16" evidence="1">
    <location>
        <begin position="15"/>
        <end position="235"/>
    </location>
</feature>
<dbReference type="Pfam" id="PF00722">
    <property type="entry name" value="Glyco_hydro_16"/>
    <property type="match status" value="1"/>
</dbReference>
<dbReference type="InterPro" id="IPR033803">
    <property type="entry name" value="CBD-like_Golvesin-Xly"/>
</dbReference>
<keyword evidence="3" id="KW-1185">Reference proteome</keyword>
<dbReference type="InterPro" id="IPR008979">
    <property type="entry name" value="Galactose-bd-like_sf"/>
</dbReference>
<evidence type="ECO:0000259" key="1">
    <source>
        <dbReference type="PROSITE" id="PS51762"/>
    </source>
</evidence>
<dbReference type="SUPFAM" id="SSF49899">
    <property type="entry name" value="Concanavalin A-like lectins/glucanases"/>
    <property type="match status" value="1"/>
</dbReference>
<dbReference type="InterPro" id="IPR013320">
    <property type="entry name" value="ConA-like_dom_sf"/>
</dbReference>
<protein>
    <submittedName>
        <fullName evidence="2">Family 16 glycosylhydrolase</fullName>
    </submittedName>
</protein>
<evidence type="ECO:0000313" key="2">
    <source>
        <dbReference type="EMBL" id="WNQ14013.1"/>
    </source>
</evidence>
<dbReference type="AlphaFoldDB" id="A0AA96LJ88"/>
<gene>
    <name evidence="2" type="ORF">MJA45_13640</name>
</gene>
<dbReference type="InterPro" id="IPR000757">
    <property type="entry name" value="Beta-glucanase-like"/>
</dbReference>
<dbReference type="Gene3D" id="2.60.120.260">
    <property type="entry name" value="Galactose-binding domain-like"/>
    <property type="match status" value="1"/>
</dbReference>
<evidence type="ECO:0000313" key="3">
    <source>
        <dbReference type="Proteomes" id="UP001305702"/>
    </source>
</evidence>
<dbReference type="Gene3D" id="2.60.120.200">
    <property type="match status" value="1"/>
</dbReference>
<dbReference type="Proteomes" id="UP001305702">
    <property type="component" value="Chromosome"/>
</dbReference>
<dbReference type="EMBL" id="CP130318">
    <property type="protein sequence ID" value="WNQ14013.1"/>
    <property type="molecule type" value="Genomic_DNA"/>
</dbReference>
<dbReference type="KEGG" id="paun:MJA45_13640"/>
<dbReference type="Pfam" id="PF25275">
    <property type="entry name" value="Golvesin_C"/>
    <property type="match status" value="2"/>
</dbReference>
<dbReference type="SUPFAM" id="SSF49785">
    <property type="entry name" value="Galactose-binding domain-like"/>
    <property type="match status" value="1"/>
</dbReference>
<dbReference type="PROSITE" id="PS51762">
    <property type="entry name" value="GH16_2"/>
    <property type="match status" value="1"/>
</dbReference>
<reference evidence="2 3" key="1">
    <citation type="submission" date="2022-02" db="EMBL/GenBank/DDBJ databases">
        <title>Paenibacillus sp. MBLB1776 Whole Genome Shotgun Sequencing.</title>
        <authorList>
            <person name="Hwang C.Y."/>
            <person name="Cho E.-S."/>
            <person name="Seo M.-J."/>
        </authorList>
    </citation>
    <scope>NUCLEOTIDE SEQUENCE [LARGE SCALE GENOMIC DNA]</scope>
    <source>
        <strain evidence="2 3">MBLB1776</strain>
    </source>
</reference>